<organism evidence="3 4">
    <name type="scientific">Aphis glycines</name>
    <name type="common">Soybean aphid</name>
    <dbReference type="NCBI Taxonomy" id="307491"/>
    <lineage>
        <taxon>Eukaryota</taxon>
        <taxon>Metazoa</taxon>
        <taxon>Ecdysozoa</taxon>
        <taxon>Arthropoda</taxon>
        <taxon>Hexapoda</taxon>
        <taxon>Insecta</taxon>
        <taxon>Pterygota</taxon>
        <taxon>Neoptera</taxon>
        <taxon>Paraneoptera</taxon>
        <taxon>Hemiptera</taxon>
        <taxon>Sternorrhyncha</taxon>
        <taxon>Aphidomorpha</taxon>
        <taxon>Aphidoidea</taxon>
        <taxon>Aphididae</taxon>
        <taxon>Aphidini</taxon>
        <taxon>Aphis</taxon>
        <taxon>Aphis</taxon>
    </lineage>
</organism>
<comment type="caution">
    <text evidence="3">The sequence shown here is derived from an EMBL/GenBank/DDBJ whole genome shotgun (WGS) entry which is preliminary data.</text>
</comment>
<evidence type="ECO:0000259" key="2">
    <source>
        <dbReference type="SMART" id="SM01173"/>
    </source>
</evidence>
<reference evidence="3 4" key="1">
    <citation type="submission" date="2019-08" db="EMBL/GenBank/DDBJ databases">
        <title>The genome of the soybean aphid Biotype 1, its phylome, world population structure and adaptation to the North American continent.</title>
        <authorList>
            <person name="Giordano R."/>
            <person name="Donthu R.K."/>
            <person name="Hernandez A.G."/>
            <person name="Wright C.L."/>
            <person name="Zimin A.V."/>
        </authorList>
    </citation>
    <scope>NUCLEOTIDE SEQUENCE [LARGE SCALE GENOMIC DNA]</scope>
    <source>
        <tissue evidence="3">Whole aphids</tissue>
    </source>
</reference>
<accession>A0A6G0U608</accession>
<keyword evidence="4" id="KW-1185">Reference proteome</keyword>
<sequence length="247" mass="29983">MDSPCHCSSIGSVRKAASKQIRKMENSIIPNKRSRSAEPSVYEYRELSDEEDEEDEEDEVDEDTLDLLDLYKCKLLCREMDLKQGKQKPFMKYFWPTEDDEEEEDDEVEEDEEERDDEEEDEEEKEKDDEEEEDEKDDEEENEKDDEEEEEKDDEEEEEKDDEEDEKEKKDDEEEYDEEEEDEEERVYCLSINDQLEIVNYYLGQTYNYCVYCGTMYDSKTDYKNKCPGQYRIDHFPDFYNDKIRII</sequence>
<protein>
    <recommendedName>
        <fullName evidence="2">DUF4187 domain-containing protein</fullName>
    </recommendedName>
</protein>
<feature type="domain" description="DUF4187" evidence="2">
    <location>
        <begin position="116"/>
        <end position="235"/>
    </location>
</feature>
<dbReference type="EMBL" id="VYZN01000002">
    <property type="protein sequence ID" value="KAE9544210.1"/>
    <property type="molecule type" value="Genomic_DNA"/>
</dbReference>
<proteinExistence type="predicted"/>
<dbReference type="InterPro" id="IPR025239">
    <property type="entry name" value="DUF4187"/>
</dbReference>
<feature type="region of interest" description="Disordered" evidence="1">
    <location>
        <begin position="18"/>
        <end position="63"/>
    </location>
</feature>
<feature type="region of interest" description="Disordered" evidence="1">
    <location>
        <begin position="87"/>
        <end position="186"/>
    </location>
</feature>
<name>A0A6G0U608_APHGL</name>
<dbReference type="AlphaFoldDB" id="A0A6G0U608"/>
<evidence type="ECO:0000313" key="3">
    <source>
        <dbReference type="EMBL" id="KAE9544210.1"/>
    </source>
</evidence>
<feature type="compositionally biased region" description="Acidic residues" evidence="1">
    <location>
        <begin position="48"/>
        <end position="63"/>
    </location>
</feature>
<evidence type="ECO:0000256" key="1">
    <source>
        <dbReference type="SAM" id="MobiDB-lite"/>
    </source>
</evidence>
<feature type="compositionally biased region" description="Acidic residues" evidence="1">
    <location>
        <begin position="97"/>
        <end position="185"/>
    </location>
</feature>
<dbReference type="Proteomes" id="UP000475862">
    <property type="component" value="Unassembled WGS sequence"/>
</dbReference>
<gene>
    <name evidence="3" type="ORF">AGLY_001389</name>
</gene>
<dbReference type="OrthoDB" id="786951at2759"/>
<dbReference type="SMART" id="SM01173">
    <property type="entry name" value="DUF4187"/>
    <property type="match status" value="1"/>
</dbReference>
<evidence type="ECO:0000313" key="4">
    <source>
        <dbReference type="Proteomes" id="UP000475862"/>
    </source>
</evidence>